<dbReference type="Gene3D" id="3.30.70.60">
    <property type="match status" value="1"/>
</dbReference>
<dbReference type="OrthoDB" id="3788404at2"/>
<gene>
    <name evidence="1" type="ORF">SAMN05216561_101416</name>
</gene>
<dbReference type="InterPro" id="IPR014717">
    <property type="entry name" value="Transl_elong_EF1B/ribsomal_bS6"/>
</dbReference>
<name>A0A1I3C110_9ACTN</name>
<protein>
    <submittedName>
        <fullName evidence="1">Tfp pilus assembly protein PilO</fullName>
    </submittedName>
</protein>
<organism evidence="1 2">
    <name type="scientific">Nocardioides psychrotolerans</name>
    <dbReference type="NCBI Taxonomy" id="1005945"/>
    <lineage>
        <taxon>Bacteria</taxon>
        <taxon>Bacillati</taxon>
        <taxon>Actinomycetota</taxon>
        <taxon>Actinomycetes</taxon>
        <taxon>Propionibacteriales</taxon>
        <taxon>Nocardioidaceae</taxon>
        <taxon>Nocardioides</taxon>
    </lineage>
</organism>
<keyword evidence="2" id="KW-1185">Reference proteome</keyword>
<evidence type="ECO:0000313" key="1">
    <source>
        <dbReference type="EMBL" id="SFH67671.1"/>
    </source>
</evidence>
<dbReference type="STRING" id="1005945.SAMN05216561_101416"/>
<dbReference type="RefSeq" id="WP_091109967.1">
    <property type="nucleotide sequence ID" value="NZ_BKAF01000001.1"/>
</dbReference>
<proteinExistence type="predicted"/>
<dbReference type="AlphaFoldDB" id="A0A1I3C110"/>
<dbReference type="EMBL" id="FOQG01000001">
    <property type="protein sequence ID" value="SFH67671.1"/>
    <property type="molecule type" value="Genomic_DNA"/>
</dbReference>
<sequence>MNLRSATATVVLGSLALVLVAAVGWLLLLGPLTSKIGETRTSVSDAEARNLTLASQLAVLQQQAEDLSGTRTVAEDLDRLFPPTADQPGLFTALVRAARRSGYAPQDITTLSPTAPVPVVDGAPVDPAAPPAPGVDVTTADLAVQVVTLSVEGDYDQARRLLDRLEQLDRAFLVRSVSVTGSSEDAGFTLAITAATFLAPPLVAPDEAATG</sequence>
<reference evidence="1 2" key="1">
    <citation type="submission" date="2016-10" db="EMBL/GenBank/DDBJ databases">
        <authorList>
            <person name="de Groot N.N."/>
        </authorList>
    </citation>
    <scope>NUCLEOTIDE SEQUENCE [LARGE SCALE GENOMIC DNA]</scope>
    <source>
        <strain evidence="1 2">CGMCC 1.11156</strain>
    </source>
</reference>
<evidence type="ECO:0000313" key="2">
    <source>
        <dbReference type="Proteomes" id="UP000198649"/>
    </source>
</evidence>
<dbReference type="Proteomes" id="UP000198649">
    <property type="component" value="Unassembled WGS sequence"/>
</dbReference>
<accession>A0A1I3C110</accession>